<reference evidence="2 3" key="1">
    <citation type="journal article" date="2012" name="ISME J.">
        <title>Nitrification expanded: discovery, physiology and genomics of a nitrite-oxidizing bacterium from the phylum Chloroflexi.</title>
        <authorList>
            <person name="Sorokin D.Y."/>
            <person name="Lucker S."/>
            <person name="Vejmelkova D."/>
            <person name="Kostrikina N.A."/>
            <person name="Kleerebezem R."/>
            <person name="Rijpstra W.I."/>
            <person name="Damste J.S."/>
            <person name="Le Paslier D."/>
            <person name="Muyzer G."/>
            <person name="Wagner M."/>
            <person name="van Loosdrecht M.C."/>
            <person name="Daims H."/>
        </authorList>
    </citation>
    <scope>NUCLEOTIDE SEQUENCE [LARGE SCALE GENOMIC DNA]</scope>
    <source>
        <strain evidence="3">none</strain>
    </source>
</reference>
<dbReference type="Proteomes" id="UP000004221">
    <property type="component" value="Unassembled WGS sequence"/>
</dbReference>
<dbReference type="EMBL" id="CAGS01000367">
    <property type="protein sequence ID" value="CCF84987.1"/>
    <property type="molecule type" value="Genomic_DNA"/>
</dbReference>
<organism evidence="2 3">
    <name type="scientific">Nitrolancea hollandica Lb</name>
    <dbReference type="NCBI Taxonomy" id="1129897"/>
    <lineage>
        <taxon>Bacteria</taxon>
        <taxon>Pseudomonadati</taxon>
        <taxon>Thermomicrobiota</taxon>
        <taxon>Thermomicrobia</taxon>
        <taxon>Sphaerobacterales</taxon>
        <taxon>Sphaerobacterineae</taxon>
        <taxon>Sphaerobacteraceae</taxon>
        <taxon>Nitrolancea</taxon>
    </lineage>
</organism>
<sequence>MVTVLRLLRAGIRARHRQYVPAADGHHAWRSLQRRRLVAVEPDPGHARQYHRGADLQQHAAVYRQQAEAQGGILGFGSPGEKCFAAIVTSIPGHQHLNLSAERKGADRQQWSAPSLFGEHQPG</sequence>
<evidence type="ECO:0000313" key="2">
    <source>
        <dbReference type="EMBL" id="CCF84987.1"/>
    </source>
</evidence>
<gene>
    <name evidence="2" type="ORF">NITHO_4290006</name>
</gene>
<keyword evidence="3" id="KW-1185">Reference proteome</keyword>
<comment type="caution">
    <text evidence="2">The sequence shown here is derived from an EMBL/GenBank/DDBJ whole genome shotgun (WGS) entry which is preliminary data.</text>
</comment>
<accession>I4EJX5</accession>
<feature type="region of interest" description="Disordered" evidence="1">
    <location>
        <begin position="101"/>
        <end position="123"/>
    </location>
</feature>
<dbReference type="AlphaFoldDB" id="I4EJX5"/>
<evidence type="ECO:0000256" key="1">
    <source>
        <dbReference type="SAM" id="MobiDB-lite"/>
    </source>
</evidence>
<protein>
    <submittedName>
        <fullName evidence="2">Uncharacterized protein</fullName>
    </submittedName>
</protein>
<proteinExistence type="predicted"/>
<evidence type="ECO:0000313" key="3">
    <source>
        <dbReference type="Proteomes" id="UP000004221"/>
    </source>
</evidence>
<name>I4EJX5_9BACT</name>